<dbReference type="AlphaFoldDB" id="A0A1G6NEE1"/>
<organism evidence="2 3">
    <name type="scientific">Bradyrhizobium brasilense</name>
    <dbReference type="NCBI Taxonomy" id="1419277"/>
    <lineage>
        <taxon>Bacteria</taxon>
        <taxon>Pseudomonadati</taxon>
        <taxon>Pseudomonadota</taxon>
        <taxon>Alphaproteobacteria</taxon>
        <taxon>Hyphomicrobiales</taxon>
        <taxon>Nitrobacteraceae</taxon>
        <taxon>Bradyrhizobium</taxon>
    </lineage>
</organism>
<protein>
    <submittedName>
        <fullName evidence="2">Uncharacterized protein</fullName>
    </submittedName>
</protein>
<evidence type="ECO:0000313" key="3">
    <source>
        <dbReference type="Proteomes" id="UP000199245"/>
    </source>
</evidence>
<dbReference type="EMBL" id="FMZW01000004">
    <property type="protein sequence ID" value="SDC65565.1"/>
    <property type="molecule type" value="Genomic_DNA"/>
</dbReference>
<name>A0A1G6NEE1_9BRAD</name>
<dbReference type="Proteomes" id="UP000199245">
    <property type="component" value="Unassembled WGS sequence"/>
</dbReference>
<evidence type="ECO:0000256" key="1">
    <source>
        <dbReference type="SAM" id="MobiDB-lite"/>
    </source>
</evidence>
<sequence length="121" mass="13284">MELEREAGVPLRIGHLEQIEPCHRACDIDQRVDAAEAIQRGLDDFISGIRRGEIELERQRRAAASFDLLSGLAQPLAAARDEDDGGKSRASRSAAARPMPELAPVTMATDWVMCISLEWSA</sequence>
<proteinExistence type="predicted"/>
<gene>
    <name evidence="2" type="ORF">SAMN05216337_100489</name>
</gene>
<accession>A0A1G6NEE1</accession>
<reference evidence="2 3" key="1">
    <citation type="submission" date="2016-10" db="EMBL/GenBank/DDBJ databases">
        <authorList>
            <person name="de Groot N.N."/>
        </authorList>
    </citation>
    <scope>NUCLEOTIDE SEQUENCE [LARGE SCALE GENOMIC DNA]</scope>
    <source>
        <strain evidence="2 3">R5</strain>
    </source>
</reference>
<feature type="region of interest" description="Disordered" evidence="1">
    <location>
        <begin position="77"/>
        <end position="101"/>
    </location>
</feature>
<evidence type="ECO:0000313" key="2">
    <source>
        <dbReference type="EMBL" id="SDC65565.1"/>
    </source>
</evidence>